<dbReference type="Proteomes" id="UP000188605">
    <property type="component" value="Unassembled WGS sequence"/>
</dbReference>
<name>A0ACC8XB07_9FIRM</name>
<accession>A0ACC8XB07</accession>
<proteinExistence type="predicted"/>
<organism evidence="1 2">
    <name type="scientific">Candidatus Epulonipiscium fishelsonii</name>
    <dbReference type="NCBI Taxonomy" id="77094"/>
    <lineage>
        <taxon>Bacteria</taxon>
        <taxon>Bacillati</taxon>
        <taxon>Bacillota</taxon>
        <taxon>Clostridia</taxon>
        <taxon>Lachnospirales</taxon>
        <taxon>Lachnospiraceae</taxon>
        <taxon>Candidatus Epulonipiscium</taxon>
    </lineage>
</organism>
<protein>
    <submittedName>
        <fullName evidence="1">Uncharacterized protein</fullName>
    </submittedName>
</protein>
<comment type="caution">
    <text evidence="1">The sequence shown here is derived from an EMBL/GenBank/DDBJ whole genome shotgun (WGS) entry which is preliminary data.</text>
</comment>
<dbReference type="EMBL" id="LJDB01000062">
    <property type="protein sequence ID" value="ONI39612.1"/>
    <property type="molecule type" value="Genomic_DNA"/>
</dbReference>
<evidence type="ECO:0000313" key="2">
    <source>
        <dbReference type="Proteomes" id="UP000188605"/>
    </source>
</evidence>
<evidence type="ECO:0000313" key="1">
    <source>
        <dbReference type="EMBL" id="ONI39612.1"/>
    </source>
</evidence>
<sequence>MGKKYASTIITLLFISICVVLVQEVNLALEVNKEESLKINNELSEENLELITNEEINEEITEETSRPRDRIYEDFALNAFDSTNYDVKLDSLFGEDHTNLIIEFILEEGEKYSLILIDLDAIDNFSIVKIFETWTDNLLTLQENLNPEHDYILRVRNESGLPLEYDLKIKSY</sequence>
<keyword evidence="2" id="KW-1185">Reference proteome</keyword>
<gene>
    <name evidence="1" type="ORF">AN396_07585</name>
</gene>
<reference evidence="1" key="1">
    <citation type="submission" date="2016-08" db="EMBL/GenBank/DDBJ databases">
        <authorList>
            <person name="Ngugi D.K."/>
            <person name="Miyake S."/>
            <person name="Stingl U."/>
        </authorList>
    </citation>
    <scope>NUCLEOTIDE SEQUENCE</scope>
    <source>
        <strain evidence="1">SCG-B11WGA-EpuloA1</strain>
    </source>
</reference>